<dbReference type="AlphaFoldDB" id="A0A212S2I3"/>
<dbReference type="Proteomes" id="UP000198418">
    <property type="component" value="Unassembled WGS sequence"/>
</dbReference>
<name>A0A212S2I3_RHOAC</name>
<feature type="region of interest" description="Disordered" evidence="1">
    <location>
        <begin position="81"/>
        <end position="119"/>
    </location>
</feature>
<dbReference type="PANTHER" id="PTHR35862">
    <property type="entry name" value="FELS-2 PROPHAGE PROTEIN"/>
    <property type="match status" value="1"/>
</dbReference>
<evidence type="ECO:0000313" key="2">
    <source>
        <dbReference type="EMBL" id="SNB79317.1"/>
    </source>
</evidence>
<evidence type="ECO:0000313" key="3">
    <source>
        <dbReference type="Proteomes" id="UP000198418"/>
    </source>
</evidence>
<dbReference type="InterPro" id="IPR052726">
    <property type="entry name" value="Phage_Baseplate_Hub"/>
</dbReference>
<proteinExistence type="predicted"/>
<reference evidence="3" key="1">
    <citation type="submission" date="2017-06" db="EMBL/GenBank/DDBJ databases">
        <authorList>
            <person name="Varghese N."/>
            <person name="Submissions S."/>
        </authorList>
    </citation>
    <scope>NUCLEOTIDE SEQUENCE [LARGE SCALE GENOMIC DNA]</scope>
    <source>
        <strain evidence="3">DSM 137</strain>
    </source>
</reference>
<sequence length="347" mass="37272">MTDVSRGAYYLISIDGRPVTANFAPYLLSMTIRDTEGGKSDSLDLEMDDRNGQIILPRTGAMVNAEIGWKGGGCITFEGKTDEPHSRGSRGGGMTLSLNAKSADPKGKGKEPQSRHKDKAKFGDVAKEWGKKIGYSVQVHSALSAISRDYWEMANESFHAWGARIAREIGATFKVQGGKAVFVPRGGANAASGAALATVYATRPGNIINWDLTPCFNRMAYQQFSARWYDIKKARWVTEKVTSGGDALADLTHRFKATDKDHAKQLASSNKDEADREKGGGTVMIIGEPAARSQATCVVSGVRAGINGSYRITEAAHTYTRGGGYDTEMTLKQPSGDAGSDSRKASS</sequence>
<dbReference type="OrthoDB" id="7833734at2"/>
<gene>
    <name evidence="2" type="ORF">SAMN06265338_1114</name>
</gene>
<accession>A0A212S2I3</accession>
<evidence type="ECO:0000256" key="1">
    <source>
        <dbReference type="SAM" id="MobiDB-lite"/>
    </source>
</evidence>
<evidence type="ECO:0008006" key="4">
    <source>
        <dbReference type="Google" id="ProtNLM"/>
    </source>
</evidence>
<dbReference type="RefSeq" id="WP_088521779.1">
    <property type="nucleotide sequence ID" value="NZ_FYDG01000011.1"/>
</dbReference>
<organism evidence="2 3">
    <name type="scientific">Rhodoblastus acidophilus</name>
    <name type="common">Rhodopseudomonas acidophila</name>
    <dbReference type="NCBI Taxonomy" id="1074"/>
    <lineage>
        <taxon>Bacteria</taxon>
        <taxon>Pseudomonadati</taxon>
        <taxon>Pseudomonadota</taxon>
        <taxon>Alphaproteobacteria</taxon>
        <taxon>Hyphomicrobiales</taxon>
        <taxon>Rhodoblastaceae</taxon>
        <taxon>Rhodoblastus</taxon>
    </lineage>
</organism>
<feature type="compositionally biased region" description="Basic and acidic residues" evidence="1">
    <location>
        <begin position="103"/>
        <end position="119"/>
    </location>
</feature>
<dbReference type="EMBL" id="FYDG01000011">
    <property type="protein sequence ID" value="SNB79317.1"/>
    <property type="molecule type" value="Genomic_DNA"/>
</dbReference>
<dbReference type="PANTHER" id="PTHR35862:SF1">
    <property type="entry name" value="FELS-2 PROPHAGE PROTEIN"/>
    <property type="match status" value="1"/>
</dbReference>
<protein>
    <recommendedName>
        <fullName evidence="4">Late control protein D</fullName>
    </recommendedName>
</protein>
<dbReference type="SUPFAM" id="SSF69279">
    <property type="entry name" value="Phage tail proteins"/>
    <property type="match status" value="1"/>
</dbReference>
<keyword evidence="3" id="KW-1185">Reference proteome</keyword>
<feature type="region of interest" description="Disordered" evidence="1">
    <location>
        <begin position="322"/>
        <end position="347"/>
    </location>
</feature>